<evidence type="ECO:0000313" key="4">
    <source>
        <dbReference type="Proteomes" id="UP000472827"/>
    </source>
</evidence>
<dbReference type="Proteomes" id="UP000472827">
    <property type="component" value="Unassembled WGS sequence"/>
</dbReference>
<feature type="compositionally biased region" description="Low complexity" evidence="1">
    <location>
        <begin position="63"/>
        <end position="79"/>
    </location>
</feature>
<protein>
    <recommendedName>
        <fullName evidence="2">SPOR domain-containing protein</fullName>
    </recommendedName>
</protein>
<feature type="region of interest" description="Disordered" evidence="1">
    <location>
        <begin position="136"/>
        <end position="200"/>
    </location>
</feature>
<sequence>MPVHDLFLPHRRPPFSCRPGGHMTECHLPKCNPASLIRQIGIGLAAGALCLLMLSYVSPARQSAPETAPAPAEASSPQSLTSGAAATDRQGDEASFPLPALTAGADGEKGEGMTAGVTVTPMMGEPSTAVFTAPQEKAVHQPPMGIPASLPPAAPQPEAKAVVPSEQVPKPAAKPAPTSESKPEIKPEAKAQATTPGKVSLTPARVLQQKNDNHLSVQLMGSRSLAAIEQFVLANRLAGQVWVYQTRFNGSPWYVVLKGEYAGMSQAQAAIRTLSPALQKADPWPKSFAQVKRELQQ</sequence>
<proteinExistence type="predicted"/>
<accession>A0ABX0D466</accession>
<evidence type="ECO:0000256" key="1">
    <source>
        <dbReference type="SAM" id="MobiDB-lite"/>
    </source>
</evidence>
<evidence type="ECO:0000259" key="2">
    <source>
        <dbReference type="PROSITE" id="PS51724"/>
    </source>
</evidence>
<dbReference type="PROSITE" id="PS51724">
    <property type="entry name" value="SPOR"/>
    <property type="match status" value="1"/>
</dbReference>
<dbReference type="Gene3D" id="3.30.70.1070">
    <property type="entry name" value="Sporulation related repeat"/>
    <property type="match status" value="1"/>
</dbReference>
<gene>
    <name evidence="3" type="ORF">G4923_13080</name>
</gene>
<dbReference type="Pfam" id="PF05036">
    <property type="entry name" value="SPOR"/>
    <property type="match status" value="1"/>
</dbReference>
<dbReference type="InterPro" id="IPR036680">
    <property type="entry name" value="SPOR-like_sf"/>
</dbReference>
<feature type="region of interest" description="Disordered" evidence="1">
    <location>
        <begin position="63"/>
        <end position="117"/>
    </location>
</feature>
<dbReference type="InterPro" id="IPR007730">
    <property type="entry name" value="SPOR-like_dom"/>
</dbReference>
<name>A0ABX0D466_9GAMM</name>
<keyword evidence="4" id="KW-1185">Reference proteome</keyword>
<dbReference type="EMBL" id="JAAILA010000020">
    <property type="protein sequence ID" value="NEX89625.1"/>
    <property type="molecule type" value="Genomic_DNA"/>
</dbReference>
<organism evidence="3 4">
    <name type="scientific">Aeromonas rivipollensis</name>
    <dbReference type="NCBI Taxonomy" id="948519"/>
    <lineage>
        <taxon>Bacteria</taxon>
        <taxon>Pseudomonadati</taxon>
        <taxon>Pseudomonadota</taxon>
        <taxon>Gammaproteobacteria</taxon>
        <taxon>Aeromonadales</taxon>
        <taxon>Aeromonadaceae</taxon>
        <taxon>Aeromonas</taxon>
    </lineage>
</organism>
<evidence type="ECO:0000313" key="3">
    <source>
        <dbReference type="EMBL" id="NEX89625.1"/>
    </source>
</evidence>
<reference evidence="3 4" key="1">
    <citation type="submission" date="2020-02" db="EMBL/GenBank/DDBJ databases">
        <title>Genome sequencing of Aeromonas rivipollensis.</title>
        <authorList>
            <person name="Fono-Tamo Ubani E.K."/>
            <person name="Lekota K.E."/>
        </authorList>
    </citation>
    <scope>NUCLEOTIDE SEQUENCE [LARGE SCALE GENOMIC DNA]</scope>
    <source>
        <strain evidence="3 4">G78</strain>
    </source>
</reference>
<feature type="domain" description="SPOR" evidence="2">
    <location>
        <begin position="209"/>
        <end position="287"/>
    </location>
</feature>
<comment type="caution">
    <text evidence="3">The sequence shown here is derived from an EMBL/GenBank/DDBJ whole genome shotgun (WGS) entry which is preliminary data.</text>
</comment>